<evidence type="ECO:0000313" key="1">
    <source>
        <dbReference type="EMBL" id="KAF2740083.1"/>
    </source>
</evidence>
<dbReference type="EMBL" id="ML996101">
    <property type="protein sequence ID" value="KAF2740083.1"/>
    <property type="molecule type" value="Genomic_DNA"/>
</dbReference>
<organism evidence="1 2">
    <name type="scientific">Polyplosphaeria fusca</name>
    <dbReference type="NCBI Taxonomy" id="682080"/>
    <lineage>
        <taxon>Eukaryota</taxon>
        <taxon>Fungi</taxon>
        <taxon>Dikarya</taxon>
        <taxon>Ascomycota</taxon>
        <taxon>Pezizomycotina</taxon>
        <taxon>Dothideomycetes</taxon>
        <taxon>Pleosporomycetidae</taxon>
        <taxon>Pleosporales</taxon>
        <taxon>Tetraplosphaeriaceae</taxon>
        <taxon>Polyplosphaeria</taxon>
    </lineage>
</organism>
<protein>
    <submittedName>
        <fullName evidence="1">Uncharacterized protein</fullName>
    </submittedName>
</protein>
<accession>A0A9P4V882</accession>
<keyword evidence="2" id="KW-1185">Reference proteome</keyword>
<reference evidence="1" key="1">
    <citation type="journal article" date="2020" name="Stud. Mycol.">
        <title>101 Dothideomycetes genomes: a test case for predicting lifestyles and emergence of pathogens.</title>
        <authorList>
            <person name="Haridas S."/>
            <person name="Albert R."/>
            <person name="Binder M."/>
            <person name="Bloem J."/>
            <person name="Labutti K."/>
            <person name="Salamov A."/>
            <person name="Andreopoulos B."/>
            <person name="Baker S."/>
            <person name="Barry K."/>
            <person name="Bills G."/>
            <person name="Bluhm B."/>
            <person name="Cannon C."/>
            <person name="Castanera R."/>
            <person name="Culley D."/>
            <person name="Daum C."/>
            <person name="Ezra D."/>
            <person name="Gonzalez J."/>
            <person name="Henrissat B."/>
            <person name="Kuo A."/>
            <person name="Liang C."/>
            <person name="Lipzen A."/>
            <person name="Lutzoni F."/>
            <person name="Magnuson J."/>
            <person name="Mondo S."/>
            <person name="Nolan M."/>
            <person name="Ohm R."/>
            <person name="Pangilinan J."/>
            <person name="Park H.-J."/>
            <person name="Ramirez L."/>
            <person name="Alfaro M."/>
            <person name="Sun H."/>
            <person name="Tritt A."/>
            <person name="Yoshinaga Y."/>
            <person name="Zwiers L.-H."/>
            <person name="Turgeon B."/>
            <person name="Goodwin S."/>
            <person name="Spatafora J."/>
            <person name="Crous P."/>
            <person name="Grigoriev I."/>
        </authorList>
    </citation>
    <scope>NUCLEOTIDE SEQUENCE</scope>
    <source>
        <strain evidence="1">CBS 125425</strain>
    </source>
</reference>
<gene>
    <name evidence="1" type="ORF">EJ04DRAFT_232587</name>
</gene>
<sequence length="334" mass="38335">MHLAPIETLPPELLHPIFTLSGLNLSLPKSSPILAHKLSSVHIYNTVCTHYLTQSLDDIPRAHITAAQTVIFASKWMTWDFFKQWIMQKFGDREDEKKGCLCGKTVETGCFDAQWPPNFNDATTMLYTRSHLPAFAWTKGRVPVKLLHDWDTGKLQFLRFLLWTTGMTVDWANPEVRRVALEGKKEAILAGNLEVVELYNHNRRLGKAPGMDMVRFAVMEGGCNRSIVFDTMATARDWGIREEAWNDDALDNWCEERIQKGDPKGPWLKKKLAELRMPLDEPPINVDGKKVRVGEMHPKTGDYEAEGDMLVVHTHRWNQVSRVPFRRCGRTRGW</sequence>
<dbReference type="OrthoDB" id="4167490at2759"/>
<evidence type="ECO:0000313" key="2">
    <source>
        <dbReference type="Proteomes" id="UP000799444"/>
    </source>
</evidence>
<name>A0A9P4V882_9PLEO</name>
<dbReference type="AlphaFoldDB" id="A0A9P4V882"/>
<comment type="caution">
    <text evidence="1">The sequence shown here is derived from an EMBL/GenBank/DDBJ whole genome shotgun (WGS) entry which is preliminary data.</text>
</comment>
<dbReference type="Proteomes" id="UP000799444">
    <property type="component" value="Unassembled WGS sequence"/>
</dbReference>
<proteinExistence type="predicted"/>